<sequence length="369" mass="42457">MIKSITLELRPRLQVCNAFIHLSKKVNLTEIKIKLSKESIEITIENNTVTFLTKFVKLIPDSLSTLNITKNWICFRAQIVPDPILGSSKTQVITNSTINNNSLKNSVKNIELINANKCNIMCSCCKNILSKDIHIKRILPVPNMNYDPDEWFCCKHNHKNIIHNLIPLQSDIFYGSLFFIIHTSLFNHHLKIKENAVICNRCLQYIGKIHTDTSFKLWSCAVDYNLLNNSEIKNATDPFNDFLLAIKTSMTGIFGEEIILQCFMGKETHSLILKPMDWHLNLMIEPKEILYNNVISLQKISVVKVLYKYETKKNISNSINKSYCEVSFLVIKAGLKHLLTSTKRFPQLHRVAIDCYIGHIYLENSINNN</sequence>
<proteinExistence type="predicted"/>
<evidence type="ECO:0000313" key="1">
    <source>
        <dbReference type="EMBL" id="PBC27206.1"/>
    </source>
</evidence>
<keyword evidence="2" id="KW-1185">Reference proteome</keyword>
<organism evidence="1 2">
    <name type="scientific">Apis cerana cerana</name>
    <name type="common">Oriental honeybee</name>
    <dbReference type="NCBI Taxonomy" id="94128"/>
    <lineage>
        <taxon>Eukaryota</taxon>
        <taxon>Metazoa</taxon>
        <taxon>Ecdysozoa</taxon>
        <taxon>Arthropoda</taxon>
        <taxon>Hexapoda</taxon>
        <taxon>Insecta</taxon>
        <taxon>Pterygota</taxon>
        <taxon>Neoptera</taxon>
        <taxon>Endopterygota</taxon>
        <taxon>Hymenoptera</taxon>
        <taxon>Apocrita</taxon>
        <taxon>Aculeata</taxon>
        <taxon>Apoidea</taxon>
        <taxon>Anthophila</taxon>
        <taxon>Apidae</taxon>
        <taxon>Apis</taxon>
    </lineage>
</organism>
<dbReference type="EMBL" id="KZ288356">
    <property type="protein sequence ID" value="PBC27206.1"/>
    <property type="molecule type" value="Genomic_DNA"/>
</dbReference>
<reference evidence="1 2" key="1">
    <citation type="submission" date="2014-07" db="EMBL/GenBank/DDBJ databases">
        <title>Genomic and transcriptomic analysis on Apis cerana provide comprehensive insights into honey bee biology.</title>
        <authorList>
            <person name="Diao Q."/>
            <person name="Sun L."/>
            <person name="Zheng H."/>
            <person name="Zheng H."/>
            <person name="Xu S."/>
            <person name="Wang S."/>
            <person name="Zeng Z."/>
            <person name="Hu F."/>
            <person name="Su S."/>
            <person name="Wu J."/>
        </authorList>
    </citation>
    <scope>NUCLEOTIDE SEQUENCE [LARGE SCALE GENOMIC DNA]</scope>
    <source>
        <tissue evidence="1">Pupae without intestine</tissue>
    </source>
</reference>
<dbReference type="Proteomes" id="UP000242457">
    <property type="component" value="Unassembled WGS sequence"/>
</dbReference>
<protein>
    <submittedName>
        <fullName evidence="1">Ubiquitin-conjugating enzyme E2C-binding protein</fullName>
    </submittedName>
</protein>
<dbReference type="STRING" id="94128.A0A2A3E7K9"/>
<accession>A0A2A3E7K9</accession>
<gene>
    <name evidence="1" type="ORF">APICC_04271</name>
</gene>
<dbReference type="OrthoDB" id="10264956at2759"/>
<dbReference type="Pfam" id="PF09814">
    <property type="entry name" value="HECT_2"/>
    <property type="match status" value="1"/>
</dbReference>
<evidence type="ECO:0000313" key="2">
    <source>
        <dbReference type="Proteomes" id="UP000242457"/>
    </source>
</evidence>
<name>A0A2A3E7K9_APICC</name>
<dbReference type="InterPro" id="IPR019193">
    <property type="entry name" value="UBQ-conj_enz_E2-bd_prot"/>
</dbReference>
<dbReference type="AlphaFoldDB" id="A0A2A3E7K9"/>